<organism evidence="1 2">
    <name type="scientific">Eufriesea mexicana</name>
    <dbReference type="NCBI Taxonomy" id="516756"/>
    <lineage>
        <taxon>Eukaryota</taxon>
        <taxon>Metazoa</taxon>
        <taxon>Ecdysozoa</taxon>
        <taxon>Arthropoda</taxon>
        <taxon>Hexapoda</taxon>
        <taxon>Insecta</taxon>
        <taxon>Pterygota</taxon>
        <taxon>Neoptera</taxon>
        <taxon>Endopterygota</taxon>
        <taxon>Hymenoptera</taxon>
        <taxon>Apocrita</taxon>
        <taxon>Aculeata</taxon>
        <taxon>Apoidea</taxon>
        <taxon>Anthophila</taxon>
        <taxon>Apidae</taxon>
        <taxon>Eufriesea</taxon>
    </lineage>
</organism>
<reference evidence="1 2" key="1">
    <citation type="submission" date="2015-07" db="EMBL/GenBank/DDBJ databases">
        <title>The genome of Eufriesea mexicana.</title>
        <authorList>
            <person name="Pan H."/>
            <person name="Kapheim K."/>
        </authorList>
    </citation>
    <scope>NUCLEOTIDE SEQUENCE [LARGE SCALE GENOMIC DNA]</scope>
    <source>
        <strain evidence="1">0111107269</strain>
        <tissue evidence="1">Whole body</tissue>
    </source>
</reference>
<protein>
    <submittedName>
        <fullName evidence="1">Uncharacterized protein</fullName>
    </submittedName>
</protein>
<dbReference type="EMBL" id="KQ762237">
    <property type="protein sequence ID" value="OAD55992.1"/>
    <property type="molecule type" value="Genomic_DNA"/>
</dbReference>
<keyword evidence="2" id="KW-1185">Reference proteome</keyword>
<accession>A0A310SLW8</accession>
<evidence type="ECO:0000313" key="2">
    <source>
        <dbReference type="Proteomes" id="UP000250275"/>
    </source>
</evidence>
<dbReference type="AlphaFoldDB" id="A0A310SLW8"/>
<name>A0A310SLW8_9HYME</name>
<proteinExistence type="predicted"/>
<dbReference type="Proteomes" id="UP000250275">
    <property type="component" value="Unassembled WGS sequence"/>
</dbReference>
<sequence length="60" mass="6827">MLNGSAAYTGCPAVLASCNSETFHDGERFYQTKIHNVYFLYGTCEEKFNSVRYHDIAEII</sequence>
<evidence type="ECO:0000313" key="1">
    <source>
        <dbReference type="EMBL" id="OAD55992.1"/>
    </source>
</evidence>
<gene>
    <name evidence="1" type="ORF">WN48_04025</name>
</gene>